<protein>
    <submittedName>
        <fullName evidence="2">Uncharacterized protein</fullName>
    </submittedName>
</protein>
<evidence type="ECO:0000256" key="1">
    <source>
        <dbReference type="SAM" id="MobiDB-lite"/>
    </source>
</evidence>
<gene>
    <name evidence="2" type="ORF">LSCM1_04715</name>
</gene>
<name>A0A836KNC6_9TRYP</name>
<feature type="region of interest" description="Disordered" evidence="1">
    <location>
        <begin position="159"/>
        <end position="182"/>
    </location>
</feature>
<dbReference type="EMBL" id="JAFEUZ010000021">
    <property type="protein sequence ID" value="KAG5479452.1"/>
    <property type="molecule type" value="Genomic_DNA"/>
</dbReference>
<feature type="compositionally biased region" description="Low complexity" evidence="1">
    <location>
        <begin position="159"/>
        <end position="181"/>
    </location>
</feature>
<feature type="compositionally biased region" description="Basic and acidic residues" evidence="1">
    <location>
        <begin position="261"/>
        <end position="273"/>
    </location>
</feature>
<evidence type="ECO:0000313" key="3">
    <source>
        <dbReference type="Proteomes" id="UP000673552"/>
    </source>
</evidence>
<comment type="caution">
    <text evidence="2">The sequence shown here is derived from an EMBL/GenBank/DDBJ whole genome shotgun (WGS) entry which is preliminary data.</text>
</comment>
<dbReference type="GeneID" id="92514722"/>
<reference evidence="2 3" key="1">
    <citation type="submission" date="2021-03" db="EMBL/GenBank/DDBJ databases">
        <title>Leishmania (Mundinia) martiniquensis Genome sequencing and assembly.</title>
        <authorList>
            <person name="Almutairi H."/>
            <person name="Gatherer D."/>
        </authorList>
    </citation>
    <scope>NUCLEOTIDE SEQUENCE [LARGE SCALE GENOMIC DNA]</scope>
    <source>
        <strain evidence="2">LSCM1</strain>
    </source>
</reference>
<evidence type="ECO:0000313" key="2">
    <source>
        <dbReference type="EMBL" id="KAG5479452.1"/>
    </source>
</evidence>
<accession>A0A836KNC6</accession>
<feature type="region of interest" description="Disordered" evidence="1">
    <location>
        <begin position="250"/>
        <end position="297"/>
    </location>
</feature>
<keyword evidence="3" id="KW-1185">Reference proteome</keyword>
<dbReference type="KEGG" id="lmat:92514722"/>
<sequence length="316" mass="33675">MNVGGQRDSVTASTWVHVEVKGSLDIPLDLSILADLGDPIVEQEIVKEAVRIAVSERIGYFGGVEVRLSSSGGLESDREAAAPTAWQRDAEVQQQEAVTASSLRHKRNGSRRRYCEARIHLDELGRCVESIQQAYDGLLAHAHTLHELLNADAAESPARAAAMAAAPPEPAAASAPQPQEQNDLDLPVDAAKRLAAVRQLVADIVANHRSDIIAEAETLQDGASSQRPASHEVAMLAEEHAETSAAILARRYGSRPSNGDRSIDTGEDKDADAGLRVGLLAGGDEEAEGQHPQQAEDDANAIALRARYAELGYSPL</sequence>
<proteinExistence type="predicted"/>
<dbReference type="RefSeq" id="XP_067179007.1">
    <property type="nucleotide sequence ID" value="XM_067322210.1"/>
</dbReference>
<dbReference type="Proteomes" id="UP000673552">
    <property type="component" value="Chromosome 21"/>
</dbReference>
<dbReference type="OrthoDB" id="267473at2759"/>
<organism evidence="2 3">
    <name type="scientific">Leishmania martiniquensis</name>
    <dbReference type="NCBI Taxonomy" id="1580590"/>
    <lineage>
        <taxon>Eukaryota</taxon>
        <taxon>Discoba</taxon>
        <taxon>Euglenozoa</taxon>
        <taxon>Kinetoplastea</taxon>
        <taxon>Metakinetoplastina</taxon>
        <taxon>Trypanosomatida</taxon>
        <taxon>Trypanosomatidae</taxon>
        <taxon>Leishmaniinae</taxon>
        <taxon>Leishmania</taxon>
    </lineage>
</organism>
<dbReference type="AlphaFoldDB" id="A0A836KNC6"/>